<evidence type="ECO:0000313" key="4">
    <source>
        <dbReference type="EMBL" id="WXB11884.1"/>
    </source>
</evidence>
<evidence type="ECO:0000259" key="3">
    <source>
        <dbReference type="PROSITE" id="PS51502"/>
    </source>
</evidence>
<reference evidence="4 5" key="1">
    <citation type="submission" date="2021-12" db="EMBL/GenBank/DDBJ databases">
        <title>Discovery of the Pendulisporaceae a myxobacterial family with distinct sporulation behavior and unique specialized metabolism.</title>
        <authorList>
            <person name="Garcia R."/>
            <person name="Popoff A."/>
            <person name="Bader C.D."/>
            <person name="Loehr J."/>
            <person name="Walesch S."/>
            <person name="Walt C."/>
            <person name="Boldt J."/>
            <person name="Bunk B."/>
            <person name="Haeckl F.J.F.P.J."/>
            <person name="Gunesch A.P."/>
            <person name="Birkelbach J."/>
            <person name="Nuebel U."/>
            <person name="Pietschmann T."/>
            <person name="Bach T."/>
            <person name="Mueller R."/>
        </authorList>
    </citation>
    <scope>NUCLEOTIDE SEQUENCE [LARGE SCALE GENOMIC DNA]</scope>
    <source>
        <strain evidence="4 5">MSr11954</strain>
    </source>
</reference>
<dbReference type="Pfam" id="PF07876">
    <property type="entry name" value="Dabb"/>
    <property type="match status" value="1"/>
</dbReference>
<dbReference type="RefSeq" id="WP_394821499.1">
    <property type="nucleotide sequence ID" value="NZ_CP089984.1"/>
</dbReference>
<dbReference type="InterPro" id="IPR011008">
    <property type="entry name" value="Dimeric_a/b-barrel"/>
</dbReference>
<dbReference type="PANTHER" id="PTHR33178">
    <property type="match status" value="1"/>
</dbReference>
<evidence type="ECO:0000256" key="2">
    <source>
        <dbReference type="SAM" id="SignalP"/>
    </source>
</evidence>
<evidence type="ECO:0000313" key="5">
    <source>
        <dbReference type="Proteomes" id="UP001370348"/>
    </source>
</evidence>
<dbReference type="PANTHER" id="PTHR33178:SF10">
    <property type="entry name" value="STRESS-RESPONSE A_B BARREL DOMAIN-CONTAINING PROTEIN"/>
    <property type="match status" value="1"/>
</dbReference>
<protein>
    <submittedName>
        <fullName evidence="4">Dabb family protein</fullName>
    </submittedName>
</protein>
<dbReference type="PROSITE" id="PS51502">
    <property type="entry name" value="S_R_A_B_BARREL"/>
    <property type="match status" value="1"/>
</dbReference>
<comment type="subunit">
    <text evidence="1">Homodimer.</text>
</comment>
<gene>
    <name evidence="4" type="ORF">LZC94_29010</name>
</gene>
<accession>A0ABZ2LLS2</accession>
<organism evidence="4 5">
    <name type="scientific">Pendulispora albinea</name>
    <dbReference type="NCBI Taxonomy" id="2741071"/>
    <lineage>
        <taxon>Bacteria</taxon>
        <taxon>Pseudomonadati</taxon>
        <taxon>Myxococcota</taxon>
        <taxon>Myxococcia</taxon>
        <taxon>Myxococcales</taxon>
        <taxon>Sorangiineae</taxon>
        <taxon>Pendulisporaceae</taxon>
        <taxon>Pendulispora</taxon>
    </lineage>
</organism>
<evidence type="ECO:0000256" key="1">
    <source>
        <dbReference type="ARBA" id="ARBA00011738"/>
    </source>
</evidence>
<keyword evidence="5" id="KW-1185">Reference proteome</keyword>
<dbReference type="SUPFAM" id="SSF54909">
    <property type="entry name" value="Dimeric alpha+beta barrel"/>
    <property type="match status" value="1"/>
</dbReference>
<dbReference type="InterPro" id="IPR044662">
    <property type="entry name" value="HS1/DABB1-like"/>
</dbReference>
<dbReference type="Gene3D" id="3.30.70.100">
    <property type="match status" value="1"/>
</dbReference>
<feature type="chain" id="PRO_5046095956" evidence="2">
    <location>
        <begin position="21"/>
        <end position="135"/>
    </location>
</feature>
<dbReference type="InterPro" id="IPR013097">
    <property type="entry name" value="Dabb"/>
</dbReference>
<dbReference type="SMART" id="SM00886">
    <property type="entry name" value="Dabb"/>
    <property type="match status" value="1"/>
</dbReference>
<feature type="signal peptide" evidence="2">
    <location>
        <begin position="1"/>
        <end position="20"/>
    </location>
</feature>
<dbReference type="Proteomes" id="UP001370348">
    <property type="component" value="Chromosome"/>
</dbReference>
<feature type="domain" description="Stress-response A/B barrel" evidence="3">
    <location>
        <begin position="35"/>
        <end position="128"/>
    </location>
</feature>
<sequence length="135" mass="14953">MDRRQFLSRSLAAVSVAAMATPAMGRAAEEGNRMVIHIVLFKFMTTATSKAIDDLMAQVRALPKEIPGIVDVACGRNVSPRSQAYTHAITLRFRNRAALDAFYAHPAHLRLIRESIKPIVSELLPVDYEDTPTHP</sequence>
<keyword evidence="2" id="KW-0732">Signal</keyword>
<proteinExistence type="predicted"/>
<dbReference type="EMBL" id="CP089984">
    <property type="protein sequence ID" value="WXB11884.1"/>
    <property type="molecule type" value="Genomic_DNA"/>
</dbReference>
<name>A0ABZ2LLS2_9BACT</name>